<reference evidence="3" key="1">
    <citation type="journal article" date="2011" name="J. Bacteriol.">
        <title>Genome sequences of eight morphologically diverse alphaproteobacteria.</title>
        <authorList>
            <consortium name="US DOE Joint Genome Institute"/>
            <person name="Brown P.J."/>
            <person name="Kysela D.T."/>
            <person name="Buechlein A."/>
            <person name="Hemmerich C."/>
            <person name="Brun Y.V."/>
        </authorList>
    </citation>
    <scope>NUCLEOTIDE SEQUENCE [LARGE SCALE GENOMIC DNA]</scope>
    <source>
        <strain evidence="3">ATCC 49814 / DSM 5838 / IFAM 1418</strain>
    </source>
</reference>
<gene>
    <name evidence="2" type="ordered locus">Hbal_0496</name>
</gene>
<feature type="region of interest" description="Disordered" evidence="1">
    <location>
        <begin position="25"/>
        <end position="45"/>
    </location>
</feature>
<evidence type="ECO:0000313" key="2">
    <source>
        <dbReference type="EMBL" id="ACT58198.1"/>
    </source>
</evidence>
<dbReference type="RefSeq" id="WP_015826348.1">
    <property type="nucleotide sequence ID" value="NC_012982.1"/>
</dbReference>
<proteinExistence type="predicted"/>
<protein>
    <submittedName>
        <fullName evidence="2">Uncharacterized protein</fullName>
    </submittedName>
</protein>
<keyword evidence="3" id="KW-1185">Reference proteome</keyword>
<dbReference type="HOGENOM" id="CLU_3200695_0_0_5"/>
<dbReference type="Proteomes" id="UP000002745">
    <property type="component" value="Chromosome"/>
</dbReference>
<dbReference type="EMBL" id="CP001678">
    <property type="protein sequence ID" value="ACT58198.1"/>
    <property type="molecule type" value="Genomic_DNA"/>
</dbReference>
<dbReference type="AlphaFoldDB" id="C6XN28"/>
<organism evidence="2 3">
    <name type="scientific">Hirschia baltica (strain ATCC 49814 / DSM 5838 / IFAM 1418)</name>
    <dbReference type="NCBI Taxonomy" id="582402"/>
    <lineage>
        <taxon>Bacteria</taxon>
        <taxon>Pseudomonadati</taxon>
        <taxon>Pseudomonadota</taxon>
        <taxon>Alphaproteobacteria</taxon>
        <taxon>Hyphomonadales</taxon>
        <taxon>Hyphomonadaceae</taxon>
        <taxon>Hirschia</taxon>
    </lineage>
</organism>
<accession>C6XN28</accession>
<name>C6XN28_HIRBI</name>
<dbReference type="KEGG" id="hba:Hbal_0496"/>
<evidence type="ECO:0000313" key="3">
    <source>
        <dbReference type="Proteomes" id="UP000002745"/>
    </source>
</evidence>
<sequence length="45" mass="4942">MLGLLILVRDSLLVLLMSWAGLDVTPEKQDDSNKPQASASAQRLF</sequence>
<feature type="compositionally biased region" description="Polar residues" evidence="1">
    <location>
        <begin position="34"/>
        <end position="45"/>
    </location>
</feature>
<evidence type="ECO:0000256" key="1">
    <source>
        <dbReference type="SAM" id="MobiDB-lite"/>
    </source>
</evidence>